<keyword evidence="1" id="KW-1133">Transmembrane helix</keyword>
<sequence length="186" mass="19301">MTAPPHARSSPSLSDAAKLLIPVAIGSAVAVTLGVYASLHRPTGVAVTMLGVSSPLAVKAWLASASALLGAFQLATASAMYGQLPRVTAPPWTGTAHRWSGRIAFLLSIPVAVHCLYALGLQSSSPRVLLHSLLGCLFYGAFTVKMLFLTKQGLTGWALPTAGGIVFAALTALWLTSSLWFFTAAP</sequence>
<evidence type="ECO:0000256" key="1">
    <source>
        <dbReference type="SAM" id="Phobius"/>
    </source>
</evidence>
<feature type="transmembrane region" description="Helical" evidence="1">
    <location>
        <begin position="161"/>
        <end position="182"/>
    </location>
</feature>
<dbReference type="Pfam" id="PF20139">
    <property type="entry name" value="DUF6529"/>
    <property type="match status" value="1"/>
</dbReference>
<feature type="transmembrane region" description="Helical" evidence="1">
    <location>
        <begin position="20"/>
        <end position="39"/>
    </location>
</feature>
<dbReference type="InterPro" id="IPR045382">
    <property type="entry name" value="DUF6529"/>
</dbReference>
<accession>A0ABT6WYP0</accession>
<proteinExistence type="predicted"/>
<feature type="transmembrane region" description="Helical" evidence="1">
    <location>
        <begin position="128"/>
        <end position="149"/>
    </location>
</feature>
<reference evidence="2 3" key="1">
    <citation type="submission" date="2023-05" db="EMBL/GenBank/DDBJ databases">
        <title>Actinoplanes sp. NEAU-A12 genome sequencing.</title>
        <authorList>
            <person name="Wang Z.-S."/>
        </authorList>
    </citation>
    <scope>NUCLEOTIDE SEQUENCE [LARGE SCALE GENOMIC DNA]</scope>
    <source>
        <strain evidence="2 3">NEAU-A12</strain>
    </source>
</reference>
<feature type="transmembrane region" description="Helical" evidence="1">
    <location>
        <begin position="101"/>
        <end position="121"/>
    </location>
</feature>
<gene>
    <name evidence="2" type="ORF">QLQ12_40015</name>
</gene>
<keyword evidence="1" id="KW-0812">Transmembrane</keyword>
<evidence type="ECO:0000313" key="3">
    <source>
        <dbReference type="Proteomes" id="UP001241758"/>
    </source>
</evidence>
<name>A0ABT6WYP0_9ACTN</name>
<dbReference type="RefSeq" id="WP_282766212.1">
    <property type="nucleotide sequence ID" value="NZ_JASCTH010000037.1"/>
</dbReference>
<dbReference type="Proteomes" id="UP001241758">
    <property type="component" value="Unassembled WGS sequence"/>
</dbReference>
<evidence type="ECO:0000313" key="2">
    <source>
        <dbReference type="EMBL" id="MDI6104794.1"/>
    </source>
</evidence>
<dbReference type="EMBL" id="JASCTH010000037">
    <property type="protein sequence ID" value="MDI6104794.1"/>
    <property type="molecule type" value="Genomic_DNA"/>
</dbReference>
<comment type="caution">
    <text evidence="2">The sequence shown here is derived from an EMBL/GenBank/DDBJ whole genome shotgun (WGS) entry which is preliminary data.</text>
</comment>
<organism evidence="2 3">
    <name type="scientific">Actinoplanes sandaracinus</name>
    <dbReference type="NCBI Taxonomy" id="3045177"/>
    <lineage>
        <taxon>Bacteria</taxon>
        <taxon>Bacillati</taxon>
        <taxon>Actinomycetota</taxon>
        <taxon>Actinomycetes</taxon>
        <taxon>Micromonosporales</taxon>
        <taxon>Micromonosporaceae</taxon>
        <taxon>Actinoplanes</taxon>
    </lineage>
</organism>
<keyword evidence="1" id="KW-0472">Membrane</keyword>
<feature type="transmembrane region" description="Helical" evidence="1">
    <location>
        <begin position="60"/>
        <end position="81"/>
    </location>
</feature>
<keyword evidence="3" id="KW-1185">Reference proteome</keyword>
<protein>
    <submittedName>
        <fullName evidence="2">DUF6529 family protein</fullName>
    </submittedName>
</protein>